<protein>
    <submittedName>
        <fullName evidence="2">Acetylglutamate semialdehyde dehydrogenase</fullName>
    </submittedName>
</protein>
<dbReference type="EMBL" id="WKKF01000009">
    <property type="protein sequence ID" value="MRX56160.1"/>
    <property type="molecule type" value="Genomic_DNA"/>
</dbReference>
<dbReference type="GO" id="GO:0009307">
    <property type="term" value="P:DNA restriction-modification system"/>
    <property type="evidence" value="ECO:0007669"/>
    <property type="project" value="InterPro"/>
</dbReference>
<dbReference type="AlphaFoldDB" id="A0A6I2MD03"/>
<dbReference type="GO" id="GO:0004519">
    <property type="term" value="F:endonuclease activity"/>
    <property type="evidence" value="ECO:0007669"/>
    <property type="project" value="InterPro"/>
</dbReference>
<evidence type="ECO:0000313" key="2">
    <source>
        <dbReference type="EMBL" id="MRX56160.1"/>
    </source>
</evidence>
<dbReference type="RefSeq" id="WP_154319307.1">
    <property type="nucleotide sequence ID" value="NZ_CAJFZX010000011.1"/>
</dbReference>
<comment type="caution">
    <text evidence="2">The sequence shown here is derived from an EMBL/GenBank/DDBJ whole genome shotgun (WGS) entry which is preliminary data.</text>
</comment>
<dbReference type="GO" id="GO:0003677">
    <property type="term" value="F:DNA binding"/>
    <property type="evidence" value="ECO:0007669"/>
    <property type="project" value="InterPro"/>
</dbReference>
<feature type="domain" description="Restriction endonuclease type IV Mrr" evidence="1">
    <location>
        <begin position="58"/>
        <end position="173"/>
    </location>
</feature>
<name>A0A6I2MD03_9BACI</name>
<reference evidence="2 3" key="1">
    <citation type="submission" date="2019-11" db="EMBL/GenBank/DDBJ databases">
        <title>Bacillus idriensis genome.</title>
        <authorList>
            <person name="Konopka E.N."/>
            <person name="Newman J.D."/>
        </authorList>
    </citation>
    <scope>NUCLEOTIDE SEQUENCE [LARGE SCALE GENOMIC DNA]</scope>
    <source>
        <strain evidence="2 3">DSM 19097</strain>
    </source>
</reference>
<sequence length="227" mass="26285">MIEGKGYHLKEFILAFADEKINDVAQILTFTGEDQKKYIKLLETFKETNSSQSSTKEKGKALEEIVQFILDKSAVFEVYSNVRTSSNEIDILARLNAKGKYFKGQGLLDFHDSFLSECKNYNKKVDVTWVGKFYSLVKYTKNNLGILFSYKGLSGDKWHNAVGLTKKIYLLEEDERYIIDFNYNDFKKLSEGKSFIELITEKIFNLKNDTSIQSFISEHPNQKLFPK</sequence>
<dbReference type="Pfam" id="PF04471">
    <property type="entry name" value="Mrr_cat"/>
    <property type="match status" value="1"/>
</dbReference>
<dbReference type="Proteomes" id="UP000441585">
    <property type="component" value="Unassembled WGS sequence"/>
</dbReference>
<gene>
    <name evidence="2" type="ORF">GJU41_19565</name>
</gene>
<evidence type="ECO:0000313" key="3">
    <source>
        <dbReference type="Proteomes" id="UP000441585"/>
    </source>
</evidence>
<accession>A0A6I2MD03</accession>
<proteinExistence type="predicted"/>
<dbReference type="InterPro" id="IPR011335">
    <property type="entry name" value="Restrct_endonuc-II-like"/>
</dbReference>
<dbReference type="InterPro" id="IPR007560">
    <property type="entry name" value="Restrct_endonuc_IV_Mrr"/>
</dbReference>
<evidence type="ECO:0000259" key="1">
    <source>
        <dbReference type="Pfam" id="PF04471"/>
    </source>
</evidence>
<organism evidence="2 3">
    <name type="scientific">Metabacillus idriensis</name>
    <dbReference type="NCBI Taxonomy" id="324768"/>
    <lineage>
        <taxon>Bacteria</taxon>
        <taxon>Bacillati</taxon>
        <taxon>Bacillota</taxon>
        <taxon>Bacilli</taxon>
        <taxon>Bacillales</taxon>
        <taxon>Bacillaceae</taxon>
        <taxon>Metabacillus</taxon>
    </lineage>
</organism>
<keyword evidence="3" id="KW-1185">Reference proteome</keyword>
<dbReference type="SUPFAM" id="SSF52980">
    <property type="entry name" value="Restriction endonuclease-like"/>
    <property type="match status" value="1"/>
</dbReference>